<proteinExistence type="predicted"/>
<dbReference type="Gene3D" id="3.40.50.1820">
    <property type="entry name" value="alpha/beta hydrolase"/>
    <property type="match status" value="1"/>
</dbReference>
<sequence length="180" mass="20834">MILYLHGFDATSPGNYEKVRQLQFIDDDVRLLSYSTLYPKHDMQHLLNEVCKQLKLTDDKQPLLLGVGLGGFWAERIGFLAGIKTVLVNPNLWPEENMPGKIDRPEEYLDIAQKCVKDFRNKNRGRALCLLSAQDEMLDSRRSCELLQQYYTVIWDKQQPHKFPSLSSHLVAIKAFKKQP</sequence>
<dbReference type="EMBL" id="CP074572">
    <property type="protein sequence ID" value="QVK23549.1"/>
    <property type="molecule type" value="Genomic_DNA"/>
</dbReference>
<dbReference type="PANTHER" id="PTHR35602:SF2">
    <property type="entry name" value="UPF0227 PROTEIN YCFP"/>
    <property type="match status" value="1"/>
</dbReference>
<protein>
    <submittedName>
        <fullName evidence="1">Uncharacterized protein</fullName>
    </submittedName>
</protein>
<evidence type="ECO:0000313" key="2">
    <source>
        <dbReference type="Proteomes" id="UP000676428"/>
    </source>
</evidence>
<dbReference type="InterPro" id="IPR029058">
    <property type="entry name" value="AB_hydrolase_fold"/>
</dbReference>
<keyword evidence="2" id="KW-1185">Reference proteome</keyword>
<dbReference type="Pfam" id="PF05728">
    <property type="entry name" value="UPF0227"/>
    <property type="match status" value="1"/>
</dbReference>
<accession>A0ABX8DFN7</accession>
<name>A0ABX8DFN7_9GAMM</name>
<evidence type="ECO:0000313" key="1">
    <source>
        <dbReference type="EMBL" id="QVK23549.1"/>
    </source>
</evidence>
<gene>
    <name evidence="1" type="ORF">KHX94_01935</name>
</gene>
<organism evidence="1 2">
    <name type="scientific">Shewanella dokdonensis</name>
    <dbReference type="NCBI Taxonomy" id="712036"/>
    <lineage>
        <taxon>Bacteria</taxon>
        <taxon>Pseudomonadati</taxon>
        <taxon>Pseudomonadota</taxon>
        <taxon>Gammaproteobacteria</taxon>
        <taxon>Alteromonadales</taxon>
        <taxon>Shewanellaceae</taxon>
        <taxon>Shewanella</taxon>
    </lineage>
</organism>
<dbReference type="NCBIfam" id="NF003431">
    <property type="entry name" value="PRK04940.1"/>
    <property type="match status" value="1"/>
</dbReference>
<dbReference type="Proteomes" id="UP000676428">
    <property type="component" value="Chromosome"/>
</dbReference>
<dbReference type="PANTHER" id="PTHR35602">
    <property type="entry name" value="ESTERASE YQIA-RELATED"/>
    <property type="match status" value="1"/>
</dbReference>
<dbReference type="InterPro" id="IPR008886">
    <property type="entry name" value="UPF0227/Esterase_YqiA"/>
</dbReference>
<dbReference type="SUPFAM" id="SSF53474">
    <property type="entry name" value="alpha/beta-Hydrolases"/>
    <property type="match status" value="1"/>
</dbReference>
<reference evidence="1 2" key="1">
    <citation type="journal article" date="2012" name="Int. J. Syst. Evol. Microbiol.">
        <title>Shewanella dokdonensis sp. nov., isolated from seawater.</title>
        <authorList>
            <person name="Sung H.R."/>
            <person name="Yoon J.H."/>
            <person name="Ghim S.Y."/>
        </authorList>
    </citation>
    <scope>NUCLEOTIDE SEQUENCE [LARGE SCALE GENOMIC DNA]</scope>
    <source>
        <strain evidence="1 2">DSM 23626</strain>
    </source>
</reference>
<dbReference type="RefSeq" id="WP_213682173.1">
    <property type="nucleotide sequence ID" value="NZ_CP074572.1"/>
</dbReference>